<dbReference type="Proteomes" id="UP000316079">
    <property type="component" value="Unassembled WGS sequence"/>
</dbReference>
<gene>
    <name evidence="2" type="ORF">DNTS_004461</name>
</gene>
<accession>A0A553PZD8</accession>
<feature type="region of interest" description="Disordered" evidence="1">
    <location>
        <begin position="605"/>
        <end position="627"/>
    </location>
</feature>
<dbReference type="AlphaFoldDB" id="A0A553PZD8"/>
<feature type="compositionally biased region" description="Basic and acidic residues" evidence="1">
    <location>
        <begin position="371"/>
        <end position="384"/>
    </location>
</feature>
<proteinExistence type="predicted"/>
<feature type="compositionally biased region" description="Polar residues" evidence="1">
    <location>
        <begin position="617"/>
        <end position="627"/>
    </location>
</feature>
<evidence type="ECO:0000313" key="3">
    <source>
        <dbReference type="Proteomes" id="UP000316079"/>
    </source>
</evidence>
<feature type="region of interest" description="Disordered" evidence="1">
    <location>
        <begin position="354"/>
        <end position="384"/>
    </location>
</feature>
<feature type="non-terminal residue" evidence="2">
    <location>
        <position position="1"/>
    </location>
</feature>
<evidence type="ECO:0000256" key="1">
    <source>
        <dbReference type="SAM" id="MobiDB-lite"/>
    </source>
</evidence>
<comment type="caution">
    <text evidence="2">The sequence shown here is derived from an EMBL/GenBank/DDBJ whole genome shotgun (WGS) entry which is preliminary data.</text>
</comment>
<sequence length="627" mass="70018">VRSLALCSVIRSVRCFPQPSYAPELQLPPRPVSVHDELPVASVINNLPARRLPGGAPQKENLHAPALTEAFSREPANSPVGADNAALRSPGKWVFEPSWQIPLDHNGTCCDNHSLSQMLLEGVLHGKNRWMLGYNISNRMINFNPGPTIWLLIFERLLFDALSEIIPIAVGTRHILGVNESYGRDKSAHALVKMESRSLVWRLEELSEFHHYPYFKRRNLQTLLGLQKLLFRRSAQRKEGRFKAALGASDLIGVNGDATDSYLLHEGPHRAPGISECFLVPDSYRASLNGKSNRKRPGAGQGDQLLDERIQERLGNGNRDTGNTSNTTFDGVTVQGYGAEGTHIIRVIPPCVRQRGRAKRESTKERKRGLRREQHGGARGDNELVQRGHFHGTSRLCQNHVFSVLPDTAVSALLMRQSWAVAGCGVCAPKFSGKRRVPPDGEMLPKNLLNLRIKSCAMRAHRGLFVLEAARSARVAAISRGLARLSSSGRREMVETPKQLRRKFKLAARVLQRNLDFLTEQTHKLVINGGSGASVYSRTVAEEACTLKPRPDTLKISVTLWIFGRDAKKAWCCEQNGWSELGLQPWCDWRTASVQPHSHDITHAGQHFNEREELTDETQPQTERQSE</sequence>
<dbReference type="EMBL" id="SRMA01026503">
    <property type="protein sequence ID" value="TRY83050.1"/>
    <property type="molecule type" value="Genomic_DNA"/>
</dbReference>
<keyword evidence="3" id="KW-1185">Reference proteome</keyword>
<name>A0A553PZD8_9TELE</name>
<protein>
    <submittedName>
        <fullName evidence="2">Uncharacterized protein</fullName>
    </submittedName>
</protein>
<evidence type="ECO:0000313" key="2">
    <source>
        <dbReference type="EMBL" id="TRY83050.1"/>
    </source>
</evidence>
<organism evidence="2 3">
    <name type="scientific">Danionella cerebrum</name>
    <dbReference type="NCBI Taxonomy" id="2873325"/>
    <lineage>
        <taxon>Eukaryota</taxon>
        <taxon>Metazoa</taxon>
        <taxon>Chordata</taxon>
        <taxon>Craniata</taxon>
        <taxon>Vertebrata</taxon>
        <taxon>Euteleostomi</taxon>
        <taxon>Actinopterygii</taxon>
        <taxon>Neopterygii</taxon>
        <taxon>Teleostei</taxon>
        <taxon>Ostariophysi</taxon>
        <taxon>Cypriniformes</taxon>
        <taxon>Danionidae</taxon>
        <taxon>Danioninae</taxon>
        <taxon>Danionella</taxon>
    </lineage>
</organism>
<reference evidence="2 3" key="1">
    <citation type="journal article" date="2019" name="Sci. Data">
        <title>Hybrid genome assembly and annotation of Danionella translucida.</title>
        <authorList>
            <person name="Kadobianskyi M."/>
            <person name="Schulze L."/>
            <person name="Schuelke M."/>
            <person name="Judkewitz B."/>
        </authorList>
    </citation>
    <scope>NUCLEOTIDE SEQUENCE [LARGE SCALE GENOMIC DNA]</scope>
    <source>
        <strain evidence="2 3">Bolton</strain>
    </source>
</reference>